<dbReference type="RefSeq" id="WP_191908239.1">
    <property type="nucleotide sequence ID" value="NZ_CP042906.1"/>
</dbReference>
<dbReference type="GO" id="GO:0042597">
    <property type="term" value="C:periplasmic space"/>
    <property type="evidence" value="ECO:0007669"/>
    <property type="project" value="UniProtKB-SubCell"/>
</dbReference>
<evidence type="ECO:0000256" key="3">
    <source>
        <dbReference type="ARBA" id="ARBA00022448"/>
    </source>
</evidence>
<dbReference type="PANTHER" id="PTHR43649:SF34">
    <property type="entry name" value="ABC TRANSPORTER PERIPLASMIC-BINDING PROTEIN YCJN-RELATED"/>
    <property type="match status" value="1"/>
</dbReference>
<dbReference type="InterPro" id="IPR019546">
    <property type="entry name" value="TAT_signal_bac_arc"/>
</dbReference>
<dbReference type="NCBIfam" id="TIGR01409">
    <property type="entry name" value="TAT_signal_seq"/>
    <property type="match status" value="1"/>
</dbReference>
<proteinExistence type="inferred from homology"/>
<dbReference type="KEGG" id="htq:FRZ44_43870"/>
<dbReference type="Gene3D" id="3.40.190.10">
    <property type="entry name" value="Periplasmic binding protein-like II"/>
    <property type="match status" value="2"/>
</dbReference>
<dbReference type="InterPro" id="IPR006311">
    <property type="entry name" value="TAT_signal"/>
</dbReference>
<comment type="subcellular location">
    <subcellularLocation>
        <location evidence="1">Periplasm</location>
    </subcellularLocation>
</comment>
<accession>A0A5J6MQZ8</accession>
<protein>
    <submittedName>
        <fullName evidence="5">ABC transporter substrate-binding protein</fullName>
    </submittedName>
</protein>
<reference evidence="5 6" key="1">
    <citation type="submission" date="2019-08" db="EMBL/GenBank/DDBJ databases">
        <title>Hyperibacter terrae gen. nov., sp. nov. and Hyperibacter viscosus sp. nov., two new members in the family Rhodospirillaceae isolated from the rhizosphere of Hypericum perforatum.</title>
        <authorList>
            <person name="Noviana Z."/>
        </authorList>
    </citation>
    <scope>NUCLEOTIDE SEQUENCE [LARGE SCALE GENOMIC DNA]</scope>
    <source>
        <strain evidence="5 6">R5913</strain>
    </source>
</reference>
<gene>
    <name evidence="5" type="ORF">FRZ44_43870</name>
</gene>
<organism evidence="5 6">
    <name type="scientific">Hypericibacter terrae</name>
    <dbReference type="NCBI Taxonomy" id="2602015"/>
    <lineage>
        <taxon>Bacteria</taxon>
        <taxon>Pseudomonadati</taxon>
        <taxon>Pseudomonadota</taxon>
        <taxon>Alphaproteobacteria</taxon>
        <taxon>Rhodospirillales</taxon>
        <taxon>Dongiaceae</taxon>
        <taxon>Hypericibacter</taxon>
    </lineage>
</organism>
<evidence type="ECO:0000313" key="5">
    <source>
        <dbReference type="EMBL" id="QEX19075.1"/>
    </source>
</evidence>
<dbReference type="PANTHER" id="PTHR43649">
    <property type="entry name" value="ARABINOSE-BINDING PROTEIN-RELATED"/>
    <property type="match status" value="1"/>
</dbReference>
<dbReference type="InterPro" id="IPR050490">
    <property type="entry name" value="Bact_solute-bd_prot1"/>
</dbReference>
<keyword evidence="4" id="KW-0732">Signal</keyword>
<dbReference type="EMBL" id="CP042906">
    <property type="protein sequence ID" value="QEX19075.1"/>
    <property type="molecule type" value="Genomic_DNA"/>
</dbReference>
<dbReference type="SUPFAM" id="SSF53850">
    <property type="entry name" value="Periplasmic binding protein-like II"/>
    <property type="match status" value="1"/>
</dbReference>
<evidence type="ECO:0000256" key="4">
    <source>
        <dbReference type="ARBA" id="ARBA00022729"/>
    </source>
</evidence>
<keyword evidence="3" id="KW-0813">Transport</keyword>
<sequence length="494" mass="54961">MFKNLNQLSSTRRRFLQGAAAVAGSALLPSYVMRPRSANAGLPLASVDTDAAAAAKKLAAGRDITLKILEPSGSLGNVKPVAEVWTAKTGIKVEYIEVPLGEINQKMLLEAVAKTGAFDLALPATFGLPDLVESGILTNLDKYAAKYQPDGFQADALYSIGDFYKGSFYGYQTDGDTYLMFYLKDWLENPEEQKAFADANGYALKVPDTWEELDAQLKHFHRPDKGQYGGALFRTQYFIAWEWWVRFHAKGFYPLDDNMNPQINNDAGVKALEELVAASQYLYPGARTNGLFENFEAYGKGDSFANIGWGGTQKYLNSDKSSVKGKLAFGFTPGGNVKGKLLKTPYFNWGWNYVVSSVSKEPEIAYLFTLFATSPVESIVAVRDPDGYFDPFRASQYSDPEIIKSYSEEFLTVHEASMRDSIPDLYLKGQGEYFDALRVAIQDVDVGKQKPKAALDDVANTWNRITRRAGKAGQQEQWRFLKGLYPRDIRGELT</sequence>
<evidence type="ECO:0000313" key="6">
    <source>
        <dbReference type="Proteomes" id="UP000326202"/>
    </source>
</evidence>
<dbReference type="AlphaFoldDB" id="A0A5J6MQZ8"/>
<comment type="similarity">
    <text evidence="2">Belongs to the bacterial solute-binding protein 1 family.</text>
</comment>
<name>A0A5J6MQZ8_9PROT</name>
<dbReference type="Proteomes" id="UP000326202">
    <property type="component" value="Chromosome"/>
</dbReference>
<evidence type="ECO:0000256" key="2">
    <source>
        <dbReference type="ARBA" id="ARBA00008520"/>
    </source>
</evidence>
<keyword evidence="6" id="KW-1185">Reference proteome</keyword>
<dbReference type="InterPro" id="IPR006059">
    <property type="entry name" value="SBP"/>
</dbReference>
<dbReference type="PROSITE" id="PS51318">
    <property type="entry name" value="TAT"/>
    <property type="match status" value="1"/>
</dbReference>
<dbReference type="Pfam" id="PF01547">
    <property type="entry name" value="SBP_bac_1"/>
    <property type="match status" value="1"/>
</dbReference>
<evidence type="ECO:0000256" key="1">
    <source>
        <dbReference type="ARBA" id="ARBA00004418"/>
    </source>
</evidence>